<evidence type="ECO:0000313" key="2">
    <source>
        <dbReference type="EMBL" id="BCI55932.1"/>
    </source>
</evidence>
<accession>A0A6S6PCW0</accession>
<evidence type="ECO:0000256" key="1">
    <source>
        <dbReference type="SAM" id="MobiDB-lite"/>
    </source>
</evidence>
<evidence type="ECO:0000313" key="3">
    <source>
        <dbReference type="Proteomes" id="UP000515734"/>
    </source>
</evidence>
<protein>
    <recommendedName>
        <fullName evidence="4">Tetratricopeptide repeat protein</fullName>
    </recommendedName>
</protein>
<name>A0A6S6PCW0_9MYCO</name>
<feature type="compositionally biased region" description="Pro residues" evidence="1">
    <location>
        <begin position="175"/>
        <end position="188"/>
    </location>
</feature>
<evidence type="ECO:0008006" key="4">
    <source>
        <dbReference type="Google" id="ProtNLM"/>
    </source>
</evidence>
<feature type="compositionally biased region" description="Basic residues" evidence="1">
    <location>
        <begin position="189"/>
        <end position="204"/>
    </location>
</feature>
<sequence>MRRRLLILSAPAALVAVLLAVKLLSVVFAGNAAVRDYADRDADALATDAAVLGVVDIVEPAKAPFVAGTAAVLERRLDDADALFTEALARTPAAESCPVRVNLALVRERRGDDAAFVGRNADARGLYTHALDIVAQAPASCFAGNTDPDEQRRAVRADTAPRLQAKIDGLRNAPPVAPPPPPPPPPPPLRRRPPVRPATARRRWSPTPRAN</sequence>
<proteinExistence type="predicted"/>
<dbReference type="EMBL" id="AP023287">
    <property type="protein sequence ID" value="BCI55932.1"/>
    <property type="molecule type" value="Genomic_DNA"/>
</dbReference>
<organism evidence="2 3">
    <name type="scientific">Mycolicibacterium litorale</name>
    <dbReference type="NCBI Taxonomy" id="758802"/>
    <lineage>
        <taxon>Bacteria</taxon>
        <taxon>Bacillati</taxon>
        <taxon>Actinomycetota</taxon>
        <taxon>Actinomycetes</taxon>
        <taxon>Mycobacteriales</taxon>
        <taxon>Mycobacteriaceae</taxon>
        <taxon>Mycolicibacterium</taxon>
    </lineage>
</organism>
<feature type="region of interest" description="Disordered" evidence="1">
    <location>
        <begin position="163"/>
        <end position="211"/>
    </location>
</feature>
<gene>
    <name evidence="2" type="ORF">NIIDNTM18_52100</name>
</gene>
<dbReference type="AlphaFoldDB" id="A0A6S6PCW0"/>
<dbReference type="Proteomes" id="UP000515734">
    <property type="component" value="Chromosome"/>
</dbReference>
<reference evidence="2 3" key="1">
    <citation type="submission" date="2020-07" db="EMBL/GenBank/DDBJ databases">
        <title>Complete genome sequence of Mycolicibacterium litorale like strain isolated from cardiac implantable electronic device infection.</title>
        <authorList>
            <person name="Fukano H."/>
            <person name="Miyama H."/>
            <person name="Hoshino Y."/>
        </authorList>
    </citation>
    <scope>NUCLEOTIDE SEQUENCE [LARGE SCALE GENOMIC DNA]</scope>
    <source>
        <strain evidence="2 3">NIIDNTM18</strain>
    </source>
</reference>